<reference evidence="2" key="1">
    <citation type="submission" date="2014-11" db="EMBL/GenBank/DDBJ databases">
        <authorList>
            <person name="Amaro Gonzalez C."/>
        </authorList>
    </citation>
    <scope>NUCLEOTIDE SEQUENCE</scope>
</reference>
<dbReference type="EMBL" id="GBXM01039272">
    <property type="protein sequence ID" value="JAH69305.1"/>
    <property type="molecule type" value="Transcribed_RNA"/>
</dbReference>
<sequence length="42" mass="4825">MKMLCCQAFGVALPEKALIHDAMMCLWLRAVLFILIMFCFTT</sequence>
<reference evidence="2" key="2">
    <citation type="journal article" date="2015" name="Fish Shellfish Immunol.">
        <title>Early steps in the European eel (Anguilla anguilla)-Vibrio vulnificus interaction in the gills: Role of the RtxA13 toxin.</title>
        <authorList>
            <person name="Callol A."/>
            <person name="Pajuelo D."/>
            <person name="Ebbesson L."/>
            <person name="Teles M."/>
            <person name="MacKenzie S."/>
            <person name="Amaro C."/>
        </authorList>
    </citation>
    <scope>NUCLEOTIDE SEQUENCE</scope>
</reference>
<dbReference type="EMBL" id="GBXM01029755">
    <property type="protein sequence ID" value="JAH78822.1"/>
    <property type="molecule type" value="Transcribed_RNA"/>
</dbReference>
<keyword evidence="1" id="KW-1133">Transmembrane helix</keyword>
<organism evidence="2">
    <name type="scientific">Anguilla anguilla</name>
    <name type="common">European freshwater eel</name>
    <name type="synonym">Muraena anguilla</name>
    <dbReference type="NCBI Taxonomy" id="7936"/>
    <lineage>
        <taxon>Eukaryota</taxon>
        <taxon>Metazoa</taxon>
        <taxon>Chordata</taxon>
        <taxon>Craniata</taxon>
        <taxon>Vertebrata</taxon>
        <taxon>Euteleostomi</taxon>
        <taxon>Actinopterygii</taxon>
        <taxon>Neopterygii</taxon>
        <taxon>Teleostei</taxon>
        <taxon>Anguilliformes</taxon>
        <taxon>Anguillidae</taxon>
        <taxon>Anguilla</taxon>
    </lineage>
</organism>
<proteinExistence type="predicted"/>
<dbReference type="AlphaFoldDB" id="A0A0E9UVV4"/>
<keyword evidence="1" id="KW-0472">Membrane</keyword>
<feature type="transmembrane region" description="Helical" evidence="1">
    <location>
        <begin position="24"/>
        <end position="41"/>
    </location>
</feature>
<keyword evidence="1" id="KW-0812">Transmembrane</keyword>
<name>A0A0E9UVV4_ANGAN</name>
<accession>A0A0E9UVV4</accession>
<evidence type="ECO:0000313" key="2">
    <source>
        <dbReference type="EMBL" id="JAH69305.1"/>
    </source>
</evidence>
<evidence type="ECO:0000256" key="1">
    <source>
        <dbReference type="SAM" id="Phobius"/>
    </source>
</evidence>
<protein>
    <submittedName>
        <fullName evidence="2">Uncharacterized protein</fullName>
    </submittedName>
</protein>